<dbReference type="RefSeq" id="WP_078765223.1">
    <property type="nucleotide sequence ID" value="NZ_FUXZ01000003.1"/>
</dbReference>
<name>A0A1T4V8X5_9FIRM</name>
<evidence type="ECO:0000313" key="2">
    <source>
        <dbReference type="Proteomes" id="UP000190814"/>
    </source>
</evidence>
<accession>A0A1T4V8X5</accession>
<organism evidence="1 2">
    <name type="scientific">Eubacterium uniforme</name>
    <dbReference type="NCBI Taxonomy" id="39495"/>
    <lineage>
        <taxon>Bacteria</taxon>
        <taxon>Bacillati</taxon>
        <taxon>Bacillota</taxon>
        <taxon>Clostridia</taxon>
        <taxon>Eubacteriales</taxon>
        <taxon>Eubacteriaceae</taxon>
        <taxon>Eubacterium</taxon>
    </lineage>
</organism>
<dbReference type="STRING" id="39495.SAMN02745111_00329"/>
<dbReference type="AlphaFoldDB" id="A0A1T4V8X5"/>
<dbReference type="Proteomes" id="UP000190814">
    <property type="component" value="Unassembled WGS sequence"/>
</dbReference>
<sequence>MNYFIEGLQGSGKSTLVQKLSEKKNGYVTVREGDYSPVELAWCAYVDCNTYENIINKYSEISDLIKEKTYSENDMKIICYTQIMTDVPGFHKDLEQYEIYNGRREFDEFKSIILSRYSAWNSNNMIFECSLFQNTIEDMILYRCASDEEIINLYREIRDVLSDKEFKILYLKADDLKGNLDVIRKERSDENGNELWFPLMMNYFNESPYAKSKGVSGEEELINHFKHRQELELKICNELFADKVVILESKKYGDNYD</sequence>
<proteinExistence type="predicted"/>
<protein>
    <submittedName>
        <fullName evidence="1">Uncharacterized protein</fullName>
    </submittedName>
</protein>
<dbReference type="InterPro" id="IPR027417">
    <property type="entry name" value="P-loop_NTPase"/>
</dbReference>
<dbReference type="SUPFAM" id="SSF52540">
    <property type="entry name" value="P-loop containing nucleoside triphosphate hydrolases"/>
    <property type="match status" value="1"/>
</dbReference>
<dbReference type="Gene3D" id="3.40.50.300">
    <property type="entry name" value="P-loop containing nucleotide triphosphate hydrolases"/>
    <property type="match status" value="1"/>
</dbReference>
<reference evidence="1 2" key="1">
    <citation type="submission" date="2017-02" db="EMBL/GenBank/DDBJ databases">
        <authorList>
            <person name="Peterson S.W."/>
        </authorList>
    </citation>
    <scope>NUCLEOTIDE SEQUENCE [LARGE SCALE GENOMIC DNA]</scope>
    <source>
        <strain evidence="1 2">ATCC 35992</strain>
    </source>
</reference>
<gene>
    <name evidence="1" type="ORF">SAMN02745111_00329</name>
</gene>
<evidence type="ECO:0000313" key="1">
    <source>
        <dbReference type="EMBL" id="SKA60991.1"/>
    </source>
</evidence>
<keyword evidence="2" id="KW-1185">Reference proteome</keyword>
<dbReference type="OrthoDB" id="8211253at2"/>
<dbReference type="EMBL" id="FUXZ01000003">
    <property type="protein sequence ID" value="SKA60991.1"/>
    <property type="molecule type" value="Genomic_DNA"/>
</dbReference>